<dbReference type="GO" id="GO:0005634">
    <property type="term" value="C:nucleus"/>
    <property type="evidence" value="ECO:0007669"/>
    <property type="project" value="TreeGrafter"/>
</dbReference>
<sequence length="337" mass="37664">MSSTQRRRRTRDHCDDPEEQDRPRQRMNRNDPDSDEDVSSQDDMDMDAPSAAQDAEEQLVKKLVRYALSCEFSRTPIKRDGIKERVLGSEGRSFRRIYALAQKQLQEVWGMELRELPLREKLSLHEKRKGLFVNFRRAVVSPFMLTLASLAMSSASQAKAGSGTYVLSSILPSEYRSASILAPSKSPSSDDEATFAAFSTLVVSCIWLSGGELSDQKLNRHLTRLNADQNVSAEKTEAVLKRMEKQNYVVKRVDRPPVGQDGEHSITWHIGPRAKDEIGLDGVMGMTREVYGDTEPELEKKLRASLGIKQSGADAAAEEEEVGEPSRSRRGSGTTMS</sequence>
<dbReference type="Gene3D" id="1.10.10.1210">
    <property type="entry name" value="MAGE homology domain, winged helix WH2 motif"/>
    <property type="match status" value="1"/>
</dbReference>
<evidence type="ECO:0000256" key="1">
    <source>
        <dbReference type="SAM" id="MobiDB-lite"/>
    </source>
</evidence>
<dbReference type="GO" id="GO:0006281">
    <property type="term" value="P:DNA repair"/>
    <property type="evidence" value="ECO:0007669"/>
    <property type="project" value="TreeGrafter"/>
</dbReference>
<dbReference type="Gene3D" id="1.10.10.1200">
    <property type="entry name" value="MAGE homology domain, winged helix WH1 motif"/>
    <property type="match status" value="1"/>
</dbReference>
<protein>
    <recommendedName>
        <fullName evidence="2">MAGE domain-containing protein</fullName>
    </recommendedName>
</protein>
<dbReference type="InterPro" id="IPR041898">
    <property type="entry name" value="MAGE_WH1"/>
</dbReference>
<feature type="region of interest" description="Disordered" evidence="1">
    <location>
        <begin position="305"/>
        <end position="337"/>
    </location>
</feature>
<evidence type="ECO:0000313" key="3">
    <source>
        <dbReference type="EMBL" id="CEO49048.1"/>
    </source>
</evidence>
<reference evidence="3" key="1">
    <citation type="submission" date="2015-01" db="EMBL/GenBank/DDBJ databases">
        <authorList>
            <person name="Durling Mikael"/>
        </authorList>
    </citation>
    <scope>NUCLEOTIDE SEQUENCE</scope>
</reference>
<dbReference type="AlphaFoldDB" id="A0A0B7JVG5"/>
<dbReference type="PANTHER" id="PTHR11736:SF14">
    <property type="entry name" value="NSE3 HOMOLOG, SMC5-SMC6 COMPLEX COMPONENT"/>
    <property type="match status" value="1"/>
</dbReference>
<evidence type="ECO:0000259" key="2">
    <source>
        <dbReference type="SMART" id="SM01373"/>
    </source>
</evidence>
<feature type="region of interest" description="Disordered" evidence="1">
    <location>
        <begin position="1"/>
        <end position="54"/>
    </location>
</feature>
<feature type="compositionally biased region" description="Basic and acidic residues" evidence="1">
    <location>
        <begin position="20"/>
        <end position="32"/>
    </location>
</feature>
<dbReference type="SMART" id="SM01373">
    <property type="entry name" value="MAGE"/>
    <property type="match status" value="1"/>
</dbReference>
<dbReference type="InterPro" id="IPR041899">
    <property type="entry name" value="MAGE_WH2"/>
</dbReference>
<dbReference type="PANTHER" id="PTHR11736">
    <property type="entry name" value="MELANOMA-ASSOCIATED ANTIGEN MAGE ANTIGEN"/>
    <property type="match status" value="1"/>
</dbReference>
<dbReference type="EMBL" id="CDPU01000012">
    <property type="protein sequence ID" value="CEO49048.1"/>
    <property type="molecule type" value="Genomic_DNA"/>
</dbReference>
<dbReference type="Pfam" id="PF01454">
    <property type="entry name" value="MAGE"/>
    <property type="match status" value="1"/>
</dbReference>
<feature type="compositionally biased region" description="Acidic residues" evidence="1">
    <location>
        <begin position="33"/>
        <end position="46"/>
    </location>
</feature>
<dbReference type="InterPro" id="IPR037445">
    <property type="entry name" value="MAGE"/>
</dbReference>
<organism evidence="3">
    <name type="scientific">Bionectria ochroleuca</name>
    <name type="common">Gliocladium roseum</name>
    <dbReference type="NCBI Taxonomy" id="29856"/>
    <lineage>
        <taxon>Eukaryota</taxon>
        <taxon>Fungi</taxon>
        <taxon>Dikarya</taxon>
        <taxon>Ascomycota</taxon>
        <taxon>Pezizomycotina</taxon>
        <taxon>Sordariomycetes</taxon>
        <taxon>Hypocreomycetidae</taxon>
        <taxon>Hypocreales</taxon>
        <taxon>Bionectriaceae</taxon>
        <taxon>Clonostachys</taxon>
    </lineage>
</organism>
<proteinExistence type="predicted"/>
<gene>
    <name evidence="3" type="ORF">BN869_000005105_1</name>
</gene>
<feature type="compositionally biased region" description="Basic residues" evidence="1">
    <location>
        <begin position="1"/>
        <end position="11"/>
    </location>
</feature>
<name>A0A0B7JVG5_BIOOC</name>
<dbReference type="InterPro" id="IPR002190">
    <property type="entry name" value="MHD_dom"/>
</dbReference>
<accession>A0A0B7JVG5</accession>
<feature type="domain" description="MAGE" evidence="2">
    <location>
        <begin position="63"/>
        <end position="283"/>
    </location>
</feature>